<keyword evidence="2" id="KW-0812">Transmembrane</keyword>
<dbReference type="EMBL" id="SCKG01000005">
    <property type="protein sequence ID" value="TDH12890.1"/>
    <property type="molecule type" value="Genomic_DNA"/>
</dbReference>
<evidence type="ECO:0000256" key="2">
    <source>
        <dbReference type="SAM" id="Phobius"/>
    </source>
</evidence>
<feature type="region of interest" description="Disordered" evidence="1">
    <location>
        <begin position="1"/>
        <end position="20"/>
    </location>
</feature>
<sequence>MELDGIKKKSRKRGEDNSAFKSEEQIYIDVDSAPEVTDDAHKKTDQHNKSFPERKMEAFQGYLAGHKDQIHLIMYLVLAAGLVAIVIAA</sequence>
<dbReference type="Proteomes" id="UP000295070">
    <property type="component" value="Chromosome 5"/>
</dbReference>
<accession>A0A484DE32</accession>
<evidence type="ECO:0000256" key="1">
    <source>
        <dbReference type="SAM" id="MobiDB-lite"/>
    </source>
</evidence>
<keyword evidence="2" id="KW-0472">Membrane</keyword>
<evidence type="ECO:0000313" key="3">
    <source>
        <dbReference type="EMBL" id="TDH12890.1"/>
    </source>
</evidence>
<dbReference type="AlphaFoldDB" id="A0A484DE32"/>
<protein>
    <submittedName>
        <fullName evidence="3">Uncharacterized protein</fullName>
    </submittedName>
</protein>
<name>A0A484DE32_PERFV</name>
<reference evidence="3 4" key="1">
    <citation type="submission" date="2019-01" db="EMBL/GenBank/DDBJ databases">
        <title>A chromosome-scale genome assembly of the yellow perch, Perca flavescens.</title>
        <authorList>
            <person name="Feron R."/>
            <person name="Morvezen R."/>
            <person name="Bestin A."/>
            <person name="Haffray P."/>
            <person name="Klopp C."/>
            <person name="Zahm M."/>
            <person name="Cabau C."/>
            <person name="Roques C."/>
            <person name="Donnadieu C."/>
            <person name="Bouchez O."/>
            <person name="Christie M."/>
            <person name="Larson W."/>
            <person name="Guiguen Y."/>
        </authorList>
    </citation>
    <scope>NUCLEOTIDE SEQUENCE [LARGE SCALE GENOMIC DNA]</scope>
    <source>
        <strain evidence="3">YP-PL-M2</strain>
        <tissue evidence="3">Blood</tissue>
    </source>
</reference>
<feature type="transmembrane region" description="Helical" evidence="2">
    <location>
        <begin position="70"/>
        <end position="88"/>
    </location>
</feature>
<evidence type="ECO:0000313" key="4">
    <source>
        <dbReference type="Proteomes" id="UP000295070"/>
    </source>
</evidence>
<keyword evidence="2" id="KW-1133">Transmembrane helix</keyword>
<gene>
    <name evidence="3" type="ORF">EPR50_G00051310</name>
</gene>
<proteinExistence type="predicted"/>
<comment type="caution">
    <text evidence="3">The sequence shown here is derived from an EMBL/GenBank/DDBJ whole genome shotgun (WGS) entry which is preliminary data.</text>
</comment>
<organism evidence="3 4">
    <name type="scientific">Perca flavescens</name>
    <name type="common">American yellow perch</name>
    <name type="synonym">Morone flavescens</name>
    <dbReference type="NCBI Taxonomy" id="8167"/>
    <lineage>
        <taxon>Eukaryota</taxon>
        <taxon>Metazoa</taxon>
        <taxon>Chordata</taxon>
        <taxon>Craniata</taxon>
        <taxon>Vertebrata</taxon>
        <taxon>Euteleostomi</taxon>
        <taxon>Actinopterygii</taxon>
        <taxon>Neopterygii</taxon>
        <taxon>Teleostei</taxon>
        <taxon>Neoteleostei</taxon>
        <taxon>Acanthomorphata</taxon>
        <taxon>Eupercaria</taxon>
        <taxon>Perciformes</taxon>
        <taxon>Percoidei</taxon>
        <taxon>Percidae</taxon>
        <taxon>Percinae</taxon>
        <taxon>Perca</taxon>
    </lineage>
</organism>
<keyword evidence="4" id="KW-1185">Reference proteome</keyword>